<feature type="compositionally biased region" description="Basic residues" evidence="1">
    <location>
        <begin position="473"/>
        <end position="484"/>
    </location>
</feature>
<evidence type="ECO:0000256" key="1">
    <source>
        <dbReference type="SAM" id="MobiDB-lite"/>
    </source>
</evidence>
<proteinExistence type="predicted"/>
<feature type="compositionally biased region" description="Low complexity" evidence="1">
    <location>
        <begin position="387"/>
        <end position="401"/>
    </location>
</feature>
<dbReference type="EMBL" id="CP042190">
    <property type="protein sequence ID" value="QDS71398.1"/>
    <property type="molecule type" value="Genomic_DNA"/>
</dbReference>
<dbReference type="AlphaFoldDB" id="A0A517L6Y8"/>
<feature type="compositionally biased region" description="Basic and acidic residues" evidence="1">
    <location>
        <begin position="325"/>
        <end position="383"/>
    </location>
</feature>
<feature type="compositionally biased region" description="Polar residues" evidence="1">
    <location>
        <begin position="258"/>
        <end position="281"/>
    </location>
</feature>
<evidence type="ECO:0000313" key="3">
    <source>
        <dbReference type="Proteomes" id="UP000316270"/>
    </source>
</evidence>
<evidence type="ECO:0000313" key="2">
    <source>
        <dbReference type="EMBL" id="QDS71398.1"/>
    </source>
</evidence>
<sequence length="644" mass="71209">MQAPFTESIEDAALPETTTRPDRLRNLSAKARRARLLDATKPIHTYNAIWRSTPTAQYHPLTKILAQIAFGVHLLHQQLAKSDEEVVKILQSHVDEVDHFVATTEEDLDLALADIKERISYLKLPLEHVDIFDAMLDDKQFRTSIIEGNERIEQVVSRTRMLMSDLTIDIKKAMESTSEMSHYLEKIAGNWPEDDAGSIEIYHTMQANAEGWMQCLGTLQMKGNSLGVAIAQLGSVLTEMAKCAGAASRRILAGGRSKPQSRQSSRAPSHANSPRISTTARRTQRDDRIRNAAPLSRYSKREMKALPKDPDMVVRAVEATLPSQDKSRSRSQKQEGTARSRKQEEKTSLRHEQKPRSPRKEERTPARWYEEKVPARQYEEPRKTNPAPIASTSVSRSSSPKPKQKTRTKKAPPAPIKTSEKFGYFMRNASASASPSKPVSPRLPKDSDLKSMSSSDVKLTNGNAESKPQSTLKRARSKLLKRKSAVSLADTSKLEQQQYQNQAPPVELSGIPKGGIDSAYSSGTDAERRPNTSPEPAAPLRPPANFALFPSTPPSLAPSIHSPRSVSSNQDTDKESVIMALPPMPHKSAMEPSPLRQDSAPGPALKKKSSLASLLAFFKRHKSEKSVKSPPATLGVTPPVYELA</sequence>
<accession>A0A517L6Y8</accession>
<feature type="region of interest" description="Disordered" evidence="1">
    <location>
        <begin position="622"/>
        <end position="644"/>
    </location>
</feature>
<protein>
    <submittedName>
        <fullName evidence="2">Uncharacterized protein</fullName>
    </submittedName>
</protein>
<feature type="compositionally biased region" description="Basic and acidic residues" evidence="1">
    <location>
        <begin position="299"/>
        <end position="312"/>
    </location>
</feature>
<dbReference type="OrthoDB" id="5389734at2759"/>
<dbReference type="STRING" id="50376.A0A517L6Y8"/>
<feature type="compositionally biased region" description="Polar residues" evidence="1">
    <location>
        <begin position="494"/>
        <end position="503"/>
    </location>
</feature>
<feature type="compositionally biased region" description="Polar residues" evidence="1">
    <location>
        <begin position="460"/>
        <end position="471"/>
    </location>
</feature>
<dbReference type="Proteomes" id="UP000316270">
    <property type="component" value="Chromosome 6"/>
</dbReference>
<organism evidence="2 3">
    <name type="scientific">Venturia effusa</name>
    <dbReference type="NCBI Taxonomy" id="50376"/>
    <lineage>
        <taxon>Eukaryota</taxon>
        <taxon>Fungi</taxon>
        <taxon>Dikarya</taxon>
        <taxon>Ascomycota</taxon>
        <taxon>Pezizomycotina</taxon>
        <taxon>Dothideomycetes</taxon>
        <taxon>Pleosporomycetidae</taxon>
        <taxon>Venturiales</taxon>
        <taxon>Venturiaceae</taxon>
        <taxon>Venturia</taxon>
    </lineage>
</organism>
<gene>
    <name evidence="2" type="ORF">FKW77_003068</name>
</gene>
<reference evidence="2 3" key="1">
    <citation type="submission" date="2019-07" db="EMBL/GenBank/DDBJ databases">
        <title>Finished genome of Venturia effusa.</title>
        <authorList>
            <person name="Young C.A."/>
            <person name="Cox M.P."/>
            <person name="Ganley A.R.D."/>
            <person name="David W.J."/>
        </authorList>
    </citation>
    <scope>NUCLEOTIDE SEQUENCE [LARGE SCALE GENOMIC DNA]</scope>
    <source>
        <strain evidence="3">albino</strain>
    </source>
</reference>
<name>A0A517L6Y8_9PEZI</name>
<keyword evidence="3" id="KW-1185">Reference proteome</keyword>
<feature type="region of interest" description="Disordered" evidence="1">
    <location>
        <begin position="251"/>
        <end position="606"/>
    </location>
</feature>
<feature type="compositionally biased region" description="Low complexity" evidence="1">
    <location>
        <begin position="429"/>
        <end position="440"/>
    </location>
</feature>
<feature type="compositionally biased region" description="Low complexity" evidence="1">
    <location>
        <begin position="450"/>
        <end position="459"/>
    </location>
</feature>